<feature type="compositionally biased region" description="Basic residues" evidence="1">
    <location>
        <begin position="59"/>
        <end position="77"/>
    </location>
</feature>
<dbReference type="RefSeq" id="XP_013893191.1">
    <property type="nucleotide sequence ID" value="XM_014037737.1"/>
</dbReference>
<protein>
    <submittedName>
        <fullName evidence="2">Uncharacterized protein</fullName>
    </submittedName>
</protein>
<sequence>LSNPAMLESCPLPFDEGRLWKGETGEKLKGQLQVGVVGGQAGEGARARTCEGPGGAPRSRTRRQKRRGVALRPLSRR</sequence>
<gene>
    <name evidence="2" type="ORF">MNEG_13793</name>
</gene>
<keyword evidence="3" id="KW-1185">Reference proteome</keyword>
<feature type="non-terminal residue" evidence="2">
    <location>
        <position position="1"/>
    </location>
</feature>
<name>A0A0D2LXH5_9CHLO</name>
<dbReference type="KEGG" id="mng:MNEG_13793"/>
<evidence type="ECO:0000313" key="2">
    <source>
        <dbReference type="EMBL" id="KIY94171.1"/>
    </source>
</evidence>
<feature type="region of interest" description="Disordered" evidence="1">
    <location>
        <begin position="40"/>
        <end position="77"/>
    </location>
</feature>
<reference evidence="2 3" key="1">
    <citation type="journal article" date="2013" name="BMC Genomics">
        <title>Reconstruction of the lipid metabolism for the microalga Monoraphidium neglectum from its genome sequence reveals characteristics suitable for biofuel production.</title>
        <authorList>
            <person name="Bogen C."/>
            <person name="Al-Dilaimi A."/>
            <person name="Albersmeier A."/>
            <person name="Wichmann J."/>
            <person name="Grundmann M."/>
            <person name="Rupp O."/>
            <person name="Lauersen K.J."/>
            <person name="Blifernez-Klassen O."/>
            <person name="Kalinowski J."/>
            <person name="Goesmann A."/>
            <person name="Mussgnug J.H."/>
            <person name="Kruse O."/>
        </authorList>
    </citation>
    <scope>NUCLEOTIDE SEQUENCE [LARGE SCALE GENOMIC DNA]</scope>
    <source>
        <strain evidence="2 3">SAG 48.87</strain>
    </source>
</reference>
<dbReference type="OrthoDB" id="1666674at2759"/>
<dbReference type="Proteomes" id="UP000054498">
    <property type="component" value="Unassembled WGS sequence"/>
</dbReference>
<evidence type="ECO:0000313" key="3">
    <source>
        <dbReference type="Proteomes" id="UP000054498"/>
    </source>
</evidence>
<proteinExistence type="predicted"/>
<organism evidence="2 3">
    <name type="scientific">Monoraphidium neglectum</name>
    <dbReference type="NCBI Taxonomy" id="145388"/>
    <lineage>
        <taxon>Eukaryota</taxon>
        <taxon>Viridiplantae</taxon>
        <taxon>Chlorophyta</taxon>
        <taxon>core chlorophytes</taxon>
        <taxon>Chlorophyceae</taxon>
        <taxon>CS clade</taxon>
        <taxon>Sphaeropleales</taxon>
        <taxon>Selenastraceae</taxon>
        <taxon>Monoraphidium</taxon>
    </lineage>
</organism>
<accession>A0A0D2LXH5</accession>
<evidence type="ECO:0000256" key="1">
    <source>
        <dbReference type="SAM" id="MobiDB-lite"/>
    </source>
</evidence>
<dbReference type="GeneID" id="25731291"/>
<dbReference type="EMBL" id="KK104272">
    <property type="protein sequence ID" value="KIY94171.1"/>
    <property type="molecule type" value="Genomic_DNA"/>
</dbReference>
<dbReference type="AlphaFoldDB" id="A0A0D2LXH5"/>